<dbReference type="GO" id="GO:0016757">
    <property type="term" value="F:glycosyltransferase activity"/>
    <property type="evidence" value="ECO:0007669"/>
    <property type="project" value="UniProtKB-KW"/>
</dbReference>
<dbReference type="Pfam" id="PF00535">
    <property type="entry name" value="Glycos_transf_2"/>
    <property type="match status" value="1"/>
</dbReference>
<comment type="caution">
    <text evidence="9">The sequence shown here is derived from an EMBL/GenBank/DDBJ whole genome shotgun (WGS) entry which is preliminary data.</text>
</comment>
<reference evidence="9" key="1">
    <citation type="submission" date="2020-12" db="EMBL/GenBank/DDBJ databases">
        <title>M. sibirica DSM 26468T genome.</title>
        <authorList>
            <person name="Thieme N."/>
            <person name="Rettenmaier R."/>
            <person name="Zverlov V."/>
            <person name="Liebl W."/>
        </authorList>
    </citation>
    <scope>NUCLEOTIDE SEQUENCE</scope>
    <source>
        <strain evidence="9">DSM 26468</strain>
    </source>
</reference>
<accession>A0A8J7KVY4</accession>
<proteinExistence type="predicted"/>
<keyword evidence="3" id="KW-0808">Transferase</keyword>
<sequence length="326" mass="36683">MATNENAITHDRTATSKLSVVIPVYQEGSHIRSSIGVIEAVLTDNKILYEFILVDDGSRDNTWQELKILAQTNKNITAIRLSRNFGKESALCAGLEYADGDMILVMDSDLQHPPSLIPEMVTAWREEGYDVIEGIKNTRGRENPIYKACAKFFYYIIYKTSDIDLGQASDYKLMDRKVVEAWKEMQERAIFFRGMSAWLGFERKQIGFDVAKRVNGSTKWSLFRLVRLAANAITSYTSVPLHCITVLGILMFIGTIVLGVQTLIMKFSGRAMDGFTTVILLQLLIGSSIMISLGMIGIYLTKIYKEVKARPRYLISKCIKGGDKKC</sequence>
<dbReference type="PANTHER" id="PTHR48090:SF1">
    <property type="entry name" value="PROPHAGE BACTOPRENOL GLUCOSYL TRANSFERASE HOMOLOG"/>
    <property type="match status" value="1"/>
</dbReference>
<dbReference type="EMBL" id="JAEAGR010000002">
    <property type="protein sequence ID" value="MBH1939702.1"/>
    <property type="molecule type" value="Genomic_DNA"/>
</dbReference>
<protein>
    <submittedName>
        <fullName evidence="9">Glycosyltransferase family 2 protein</fullName>
    </submittedName>
</protein>
<feature type="domain" description="Glycosyltransferase 2-like" evidence="8">
    <location>
        <begin position="19"/>
        <end position="177"/>
    </location>
</feature>
<evidence type="ECO:0000259" key="8">
    <source>
        <dbReference type="Pfam" id="PF00535"/>
    </source>
</evidence>
<dbReference type="InterPro" id="IPR029044">
    <property type="entry name" value="Nucleotide-diphossugar_trans"/>
</dbReference>
<dbReference type="Proteomes" id="UP000623269">
    <property type="component" value="Unassembled WGS sequence"/>
</dbReference>
<dbReference type="Gene3D" id="3.90.550.10">
    <property type="entry name" value="Spore Coat Polysaccharide Biosynthesis Protein SpsA, Chain A"/>
    <property type="match status" value="1"/>
</dbReference>
<feature type="transmembrane region" description="Helical" evidence="7">
    <location>
        <begin position="277"/>
        <end position="300"/>
    </location>
</feature>
<evidence type="ECO:0000256" key="6">
    <source>
        <dbReference type="ARBA" id="ARBA00023136"/>
    </source>
</evidence>
<keyword evidence="6 7" id="KW-0472">Membrane</keyword>
<evidence type="ECO:0000256" key="3">
    <source>
        <dbReference type="ARBA" id="ARBA00022679"/>
    </source>
</evidence>
<dbReference type="GO" id="GO:0005886">
    <property type="term" value="C:plasma membrane"/>
    <property type="evidence" value="ECO:0007669"/>
    <property type="project" value="TreeGrafter"/>
</dbReference>
<comment type="subcellular location">
    <subcellularLocation>
        <location evidence="1">Membrane</location>
        <topology evidence="1">Multi-pass membrane protein</topology>
    </subcellularLocation>
</comment>
<keyword evidence="10" id="KW-1185">Reference proteome</keyword>
<evidence type="ECO:0000256" key="5">
    <source>
        <dbReference type="ARBA" id="ARBA00022989"/>
    </source>
</evidence>
<dbReference type="SUPFAM" id="SSF53448">
    <property type="entry name" value="Nucleotide-diphospho-sugar transferases"/>
    <property type="match status" value="1"/>
</dbReference>
<feature type="transmembrane region" description="Helical" evidence="7">
    <location>
        <begin position="244"/>
        <end position="265"/>
    </location>
</feature>
<evidence type="ECO:0000256" key="2">
    <source>
        <dbReference type="ARBA" id="ARBA00022676"/>
    </source>
</evidence>
<dbReference type="RefSeq" id="WP_197659935.1">
    <property type="nucleotide sequence ID" value="NZ_JAEAGR010000002.1"/>
</dbReference>
<keyword evidence="5 7" id="KW-1133">Transmembrane helix</keyword>
<gene>
    <name evidence="9" type="ORF">I5677_02190</name>
</gene>
<dbReference type="PANTHER" id="PTHR48090">
    <property type="entry name" value="UNDECAPRENYL-PHOSPHATE 4-DEOXY-4-FORMAMIDO-L-ARABINOSE TRANSFERASE-RELATED"/>
    <property type="match status" value="1"/>
</dbReference>
<dbReference type="InterPro" id="IPR001173">
    <property type="entry name" value="Glyco_trans_2-like"/>
</dbReference>
<keyword evidence="4 7" id="KW-0812">Transmembrane</keyword>
<dbReference type="CDD" id="cd04187">
    <property type="entry name" value="DPM1_like_bac"/>
    <property type="match status" value="1"/>
</dbReference>
<dbReference type="AlphaFoldDB" id="A0A8J7KVY4"/>
<evidence type="ECO:0000256" key="1">
    <source>
        <dbReference type="ARBA" id="ARBA00004141"/>
    </source>
</evidence>
<evidence type="ECO:0000256" key="7">
    <source>
        <dbReference type="SAM" id="Phobius"/>
    </source>
</evidence>
<evidence type="ECO:0000313" key="10">
    <source>
        <dbReference type="Proteomes" id="UP000623269"/>
    </source>
</evidence>
<dbReference type="InterPro" id="IPR050256">
    <property type="entry name" value="Glycosyltransferase_2"/>
</dbReference>
<organism evidence="9 10">
    <name type="scientific">Mobilitalea sibirica</name>
    <dbReference type="NCBI Taxonomy" id="1462919"/>
    <lineage>
        <taxon>Bacteria</taxon>
        <taxon>Bacillati</taxon>
        <taxon>Bacillota</taxon>
        <taxon>Clostridia</taxon>
        <taxon>Lachnospirales</taxon>
        <taxon>Lachnospiraceae</taxon>
        <taxon>Mobilitalea</taxon>
    </lineage>
</organism>
<name>A0A8J7KVY4_9FIRM</name>
<evidence type="ECO:0000256" key="4">
    <source>
        <dbReference type="ARBA" id="ARBA00022692"/>
    </source>
</evidence>
<evidence type="ECO:0000313" key="9">
    <source>
        <dbReference type="EMBL" id="MBH1939702.1"/>
    </source>
</evidence>
<keyword evidence="2" id="KW-0328">Glycosyltransferase</keyword>